<accession>A0A0F9JYI9</accession>
<evidence type="ECO:0000313" key="1">
    <source>
        <dbReference type="EMBL" id="KKM74778.1"/>
    </source>
</evidence>
<dbReference type="AlphaFoldDB" id="A0A0F9JYI9"/>
<organism evidence="1">
    <name type="scientific">marine sediment metagenome</name>
    <dbReference type="NCBI Taxonomy" id="412755"/>
    <lineage>
        <taxon>unclassified sequences</taxon>
        <taxon>metagenomes</taxon>
        <taxon>ecological metagenomes</taxon>
    </lineage>
</organism>
<gene>
    <name evidence="1" type="ORF">LCGC14_1396850</name>
</gene>
<name>A0A0F9JYI9_9ZZZZ</name>
<protein>
    <submittedName>
        <fullName evidence="1">Uncharacterized protein</fullName>
    </submittedName>
</protein>
<dbReference type="Gene3D" id="3.40.50.450">
    <property type="match status" value="1"/>
</dbReference>
<proteinExistence type="predicted"/>
<dbReference type="EMBL" id="LAZR01009082">
    <property type="protein sequence ID" value="KKM74778.1"/>
    <property type="molecule type" value="Genomic_DNA"/>
</dbReference>
<comment type="caution">
    <text evidence="1">The sequence shown here is derived from an EMBL/GenBank/DDBJ whole genome shotgun (WGS) entry which is preliminary data.</text>
</comment>
<sequence>MQSNIKISAYFSHPIQGKKGKDATVKDMQLNNDIAAGVSHLVEQALPVLDLYVPAVHDEYVIEAYQRKSHTIDEILAIDKVILARRDIMIVFAYNGVISNGMIIEIEHAKKLGMPIFRFHSITGIAALVENILNWYYNKHES</sequence>
<reference evidence="1" key="1">
    <citation type="journal article" date="2015" name="Nature">
        <title>Complex archaea that bridge the gap between prokaryotes and eukaryotes.</title>
        <authorList>
            <person name="Spang A."/>
            <person name="Saw J.H."/>
            <person name="Jorgensen S.L."/>
            <person name="Zaremba-Niedzwiedzka K."/>
            <person name="Martijn J."/>
            <person name="Lind A.E."/>
            <person name="van Eijk R."/>
            <person name="Schleper C."/>
            <person name="Guy L."/>
            <person name="Ettema T.J."/>
        </authorList>
    </citation>
    <scope>NUCLEOTIDE SEQUENCE</scope>
</reference>